<dbReference type="InterPro" id="IPR007511">
    <property type="entry name" value="DUF501"/>
</dbReference>
<proteinExistence type="predicted"/>
<dbReference type="OrthoDB" id="46395at2759"/>
<protein>
    <submittedName>
        <fullName evidence="1">Predicted protein</fullName>
    </submittedName>
</protein>
<dbReference type="Pfam" id="PF04417">
    <property type="entry name" value="DUF501"/>
    <property type="match status" value="1"/>
</dbReference>
<dbReference type="KEGG" id="mpp:MICPUCDRAFT_53385"/>
<evidence type="ECO:0000313" key="2">
    <source>
        <dbReference type="Proteomes" id="UP000001876"/>
    </source>
</evidence>
<dbReference type="PANTHER" id="PTHR37163:SF1">
    <property type="entry name" value="DUF501 DOMAIN-CONTAINING PROTEIN"/>
    <property type="match status" value="1"/>
</dbReference>
<gene>
    <name evidence="1" type="ORF">MICPUCDRAFT_53385</name>
</gene>
<dbReference type="RefSeq" id="XP_003063769.1">
    <property type="nucleotide sequence ID" value="XM_003063723.1"/>
</dbReference>
<accession>C1N6P5</accession>
<evidence type="ECO:0000313" key="1">
    <source>
        <dbReference type="EMBL" id="EEH52142.1"/>
    </source>
</evidence>
<dbReference type="PANTHER" id="PTHR37163">
    <property type="entry name" value="CONSERVED PROTEIN"/>
    <property type="match status" value="1"/>
</dbReference>
<dbReference type="AlphaFoldDB" id="C1N6P5"/>
<name>C1N6P5_MICPC</name>
<dbReference type="GeneID" id="9689029"/>
<keyword evidence="2" id="KW-1185">Reference proteome</keyword>
<dbReference type="Proteomes" id="UP000001876">
    <property type="component" value="Unassembled WGS sequence"/>
</dbReference>
<reference evidence="1 2" key="1">
    <citation type="journal article" date="2009" name="Science">
        <title>Green evolution and dynamic adaptations revealed by genomes of the marine picoeukaryotes Micromonas.</title>
        <authorList>
            <person name="Worden A.Z."/>
            <person name="Lee J.H."/>
            <person name="Mock T."/>
            <person name="Rouze P."/>
            <person name="Simmons M.P."/>
            <person name="Aerts A.L."/>
            <person name="Allen A.E."/>
            <person name="Cuvelier M.L."/>
            <person name="Derelle E."/>
            <person name="Everett M.V."/>
            <person name="Foulon E."/>
            <person name="Grimwood J."/>
            <person name="Gundlach H."/>
            <person name="Henrissat B."/>
            <person name="Napoli C."/>
            <person name="McDonald S.M."/>
            <person name="Parker M.S."/>
            <person name="Rombauts S."/>
            <person name="Salamov A."/>
            <person name="Von Dassow P."/>
            <person name="Badger J.H."/>
            <person name="Coutinho P.M."/>
            <person name="Demir E."/>
            <person name="Dubchak I."/>
            <person name="Gentemann C."/>
            <person name="Eikrem W."/>
            <person name="Gready J.E."/>
            <person name="John U."/>
            <person name="Lanier W."/>
            <person name="Lindquist E.A."/>
            <person name="Lucas S."/>
            <person name="Mayer K.F."/>
            <person name="Moreau H."/>
            <person name="Not F."/>
            <person name="Otillar R."/>
            <person name="Panaud O."/>
            <person name="Pangilinan J."/>
            <person name="Paulsen I."/>
            <person name="Piegu B."/>
            <person name="Poliakov A."/>
            <person name="Robbens S."/>
            <person name="Schmutz J."/>
            <person name="Toulza E."/>
            <person name="Wyss T."/>
            <person name="Zelensky A."/>
            <person name="Zhou K."/>
            <person name="Armbrust E.V."/>
            <person name="Bhattacharya D."/>
            <person name="Goodenough U.W."/>
            <person name="Van de Peer Y."/>
            <person name="Grigoriev I.V."/>
        </authorList>
    </citation>
    <scope>NUCLEOTIDE SEQUENCE [LARGE SCALE GENOMIC DNA]</scope>
    <source>
        <strain evidence="1 2">CCMP1545</strain>
    </source>
</reference>
<dbReference type="EMBL" id="GG663749">
    <property type="protein sequence ID" value="EEH52142.1"/>
    <property type="molecule type" value="Genomic_DNA"/>
</dbReference>
<sequence length="121" mass="13698">MERREREIAAGSLSRSDEEVVNKDPEYDAAAAREFARQHEAYGSHRWSLLSEEDKAFATERGFDVVIRDVGIGGLRYKNQVKCLHLHYAHWLVTRDNIVGGWVHDELMKRAAATRGTTTGG</sequence>
<organism evidence="2">
    <name type="scientific">Micromonas pusilla (strain CCMP1545)</name>
    <name type="common">Picoplanktonic green alga</name>
    <dbReference type="NCBI Taxonomy" id="564608"/>
    <lineage>
        <taxon>Eukaryota</taxon>
        <taxon>Viridiplantae</taxon>
        <taxon>Chlorophyta</taxon>
        <taxon>Mamiellophyceae</taxon>
        <taxon>Mamiellales</taxon>
        <taxon>Mamiellaceae</taxon>
        <taxon>Micromonas</taxon>
    </lineage>
</organism>